<dbReference type="SUPFAM" id="SSF75445">
    <property type="entry name" value="D-ribose-5-phosphate isomerase (RpiA), lid domain"/>
    <property type="match status" value="1"/>
</dbReference>
<comment type="function">
    <text evidence="3">Catalyzes the reversible conversion of ribose-5-phosphate to ribulose 5-phosphate.</text>
</comment>
<gene>
    <name evidence="3" type="primary">rpiA</name>
    <name evidence="4" type="ORF">SAMN04487961_2403</name>
</gene>
<reference evidence="5" key="1">
    <citation type="submission" date="2016-10" db="EMBL/GenBank/DDBJ databases">
        <authorList>
            <person name="Varghese N."/>
            <person name="Submissions S."/>
        </authorList>
    </citation>
    <scope>NUCLEOTIDE SEQUENCE [LARGE SCALE GENOMIC DNA]</scope>
    <source>
        <strain evidence="5">CGMCC 1.6775</strain>
    </source>
</reference>
<dbReference type="Pfam" id="PF06026">
    <property type="entry name" value="Rib_5-P_isom_A"/>
    <property type="match status" value="1"/>
</dbReference>
<dbReference type="PANTHER" id="PTHR11934">
    <property type="entry name" value="RIBOSE-5-PHOSPHATE ISOMERASE"/>
    <property type="match status" value="1"/>
</dbReference>
<dbReference type="EMBL" id="FOUR01000005">
    <property type="protein sequence ID" value="SFN18981.1"/>
    <property type="molecule type" value="Genomic_DNA"/>
</dbReference>
<dbReference type="HAMAP" id="MF_00170">
    <property type="entry name" value="Rib_5P_isom_A"/>
    <property type="match status" value="1"/>
</dbReference>
<dbReference type="CDD" id="cd01398">
    <property type="entry name" value="RPI_A"/>
    <property type="match status" value="1"/>
</dbReference>
<dbReference type="InterPro" id="IPR020672">
    <property type="entry name" value="Ribose5P_isomerase_typA_subgr"/>
</dbReference>
<evidence type="ECO:0000256" key="2">
    <source>
        <dbReference type="ARBA" id="ARBA00023235"/>
    </source>
</evidence>
<dbReference type="GO" id="GO:0009052">
    <property type="term" value="P:pentose-phosphate shunt, non-oxidative branch"/>
    <property type="evidence" value="ECO:0007669"/>
    <property type="project" value="UniProtKB-UniRule"/>
</dbReference>
<dbReference type="Proteomes" id="UP000199339">
    <property type="component" value="Unassembled WGS sequence"/>
</dbReference>
<dbReference type="UniPathway" id="UPA00115">
    <property type="reaction ID" value="UER00412"/>
</dbReference>
<dbReference type="Gene3D" id="3.30.70.260">
    <property type="match status" value="1"/>
</dbReference>
<comment type="pathway">
    <text evidence="3">Carbohydrate degradation; pentose phosphate pathway; D-ribose 5-phosphate from D-ribulose 5-phosphate (non-oxidative stage): step 1/1.</text>
</comment>
<comment type="catalytic activity">
    <reaction evidence="1 3">
        <text>aldehydo-D-ribose 5-phosphate = D-ribulose 5-phosphate</text>
        <dbReference type="Rhea" id="RHEA:14657"/>
        <dbReference type="ChEBI" id="CHEBI:58121"/>
        <dbReference type="ChEBI" id="CHEBI:58273"/>
        <dbReference type="EC" id="5.3.1.6"/>
    </reaction>
</comment>
<dbReference type="AlphaFoldDB" id="A0A1I4WZ28"/>
<dbReference type="RefSeq" id="WP_092003669.1">
    <property type="nucleotide sequence ID" value="NZ_FOUR01000005.1"/>
</dbReference>
<evidence type="ECO:0000313" key="4">
    <source>
        <dbReference type="EMBL" id="SFN18981.1"/>
    </source>
</evidence>
<protein>
    <recommendedName>
        <fullName evidence="3">Ribose-5-phosphate isomerase A</fullName>
        <ecNumber evidence="3">5.3.1.6</ecNumber>
    </recommendedName>
    <alternativeName>
        <fullName evidence="3">Phosphoriboisomerase A</fullName>
        <shortName evidence="3">PRI</shortName>
    </alternativeName>
</protein>
<evidence type="ECO:0000313" key="5">
    <source>
        <dbReference type="Proteomes" id="UP000199339"/>
    </source>
</evidence>
<evidence type="ECO:0000256" key="1">
    <source>
        <dbReference type="ARBA" id="ARBA00001713"/>
    </source>
</evidence>
<dbReference type="SUPFAM" id="SSF100950">
    <property type="entry name" value="NagB/RpiA/CoA transferase-like"/>
    <property type="match status" value="1"/>
</dbReference>
<dbReference type="GO" id="GO:0006014">
    <property type="term" value="P:D-ribose metabolic process"/>
    <property type="evidence" value="ECO:0007669"/>
    <property type="project" value="TreeGrafter"/>
</dbReference>
<proteinExistence type="inferred from homology"/>
<comment type="subunit">
    <text evidence="3">Homodimer.</text>
</comment>
<feature type="active site" description="Proton acceptor" evidence="3">
    <location>
        <position position="107"/>
    </location>
</feature>
<dbReference type="NCBIfam" id="NF001924">
    <property type="entry name" value="PRK00702.1"/>
    <property type="match status" value="1"/>
</dbReference>
<dbReference type="NCBIfam" id="TIGR00021">
    <property type="entry name" value="rpiA"/>
    <property type="match status" value="1"/>
</dbReference>
<evidence type="ECO:0000256" key="3">
    <source>
        <dbReference type="HAMAP-Rule" id="MF_00170"/>
    </source>
</evidence>
<dbReference type="EC" id="5.3.1.6" evidence="3"/>
<accession>A0A1I4WZ28</accession>
<sequence>MTQDELKKAVAKAAVDYIAPRLESDSIVGVGTGSTANFFIDMLAELKNEFDGAVASSEATAERLKSHGIPVYDLNSAGELEFYVDGADETNERLELIKGGGAALTREKIVAAVAKTFICIADESKMVGVLGSFPLPVEVIPMARSHVGREIVKLGGDPVYREGVVTDNGNIIIDVHNMDISRPIHVEEQLNNIVGVVTNGLFARRPADLLLLGTSEGVKSIPRKGA</sequence>
<organism evidence="4 5">
    <name type="scientific">Marinobacter pelagius</name>
    <dbReference type="NCBI Taxonomy" id="379482"/>
    <lineage>
        <taxon>Bacteria</taxon>
        <taxon>Pseudomonadati</taxon>
        <taxon>Pseudomonadota</taxon>
        <taxon>Gammaproteobacteria</taxon>
        <taxon>Pseudomonadales</taxon>
        <taxon>Marinobacteraceae</taxon>
        <taxon>Marinobacter</taxon>
    </lineage>
</organism>
<feature type="binding site" evidence="3">
    <location>
        <begin position="98"/>
        <end position="101"/>
    </location>
    <ligand>
        <name>substrate</name>
    </ligand>
</feature>
<dbReference type="Gene3D" id="3.40.50.1360">
    <property type="match status" value="1"/>
</dbReference>
<keyword evidence="2 3" id="KW-0413">Isomerase</keyword>
<dbReference type="OrthoDB" id="5870696at2"/>
<comment type="similarity">
    <text evidence="3">Belongs to the ribose 5-phosphate isomerase family.</text>
</comment>
<dbReference type="FunFam" id="3.40.50.1360:FF:000001">
    <property type="entry name" value="Ribose-5-phosphate isomerase A"/>
    <property type="match status" value="1"/>
</dbReference>
<dbReference type="InterPro" id="IPR004788">
    <property type="entry name" value="Ribose5P_isomerase_type_A"/>
</dbReference>
<dbReference type="PANTHER" id="PTHR11934:SF0">
    <property type="entry name" value="RIBOSE-5-PHOSPHATE ISOMERASE"/>
    <property type="match status" value="1"/>
</dbReference>
<feature type="binding site" evidence="3">
    <location>
        <position position="125"/>
    </location>
    <ligand>
        <name>substrate</name>
    </ligand>
</feature>
<feature type="binding site" evidence="3">
    <location>
        <begin position="85"/>
        <end position="88"/>
    </location>
    <ligand>
        <name>substrate</name>
    </ligand>
</feature>
<dbReference type="GO" id="GO:0004751">
    <property type="term" value="F:ribose-5-phosphate isomerase activity"/>
    <property type="evidence" value="ECO:0007669"/>
    <property type="project" value="UniProtKB-UniRule"/>
</dbReference>
<name>A0A1I4WZ28_9GAMM</name>
<dbReference type="FunFam" id="3.30.70.260:FF:000004">
    <property type="entry name" value="Ribose-5-phosphate isomerase A"/>
    <property type="match status" value="1"/>
</dbReference>
<feature type="binding site" evidence="3">
    <location>
        <begin position="32"/>
        <end position="35"/>
    </location>
    <ligand>
        <name>substrate</name>
    </ligand>
</feature>
<dbReference type="GO" id="GO:0005829">
    <property type="term" value="C:cytosol"/>
    <property type="evidence" value="ECO:0007669"/>
    <property type="project" value="TreeGrafter"/>
</dbReference>
<keyword evidence="5" id="KW-1185">Reference proteome</keyword>
<dbReference type="InterPro" id="IPR037171">
    <property type="entry name" value="NagB/RpiA_transferase-like"/>
</dbReference>